<dbReference type="EMBL" id="CASHTH010000031">
    <property type="protein sequence ID" value="CAI7989392.1"/>
    <property type="molecule type" value="Genomic_DNA"/>
</dbReference>
<comment type="caution">
    <text evidence="1">The sequence shown here is derived from an EMBL/GenBank/DDBJ whole genome shotgun (WGS) entry which is preliminary data.</text>
</comment>
<proteinExistence type="predicted"/>
<evidence type="ECO:0008006" key="3">
    <source>
        <dbReference type="Google" id="ProtNLM"/>
    </source>
</evidence>
<keyword evidence="2" id="KW-1185">Reference proteome</keyword>
<dbReference type="Pfam" id="PF12006">
    <property type="entry name" value="DUF3500"/>
    <property type="match status" value="1"/>
</dbReference>
<dbReference type="PANTHER" id="PTHR37489:SF1">
    <property type="entry name" value="DUF3500 DOMAIN-CONTAINING PROTEIN"/>
    <property type="match status" value="1"/>
</dbReference>
<dbReference type="AlphaFoldDB" id="A0AA35W027"/>
<organism evidence="1 2">
    <name type="scientific">Geodia barretti</name>
    <name type="common">Barrett's horny sponge</name>
    <dbReference type="NCBI Taxonomy" id="519541"/>
    <lineage>
        <taxon>Eukaryota</taxon>
        <taxon>Metazoa</taxon>
        <taxon>Porifera</taxon>
        <taxon>Demospongiae</taxon>
        <taxon>Heteroscleromorpha</taxon>
        <taxon>Tetractinellida</taxon>
        <taxon>Astrophorina</taxon>
        <taxon>Geodiidae</taxon>
        <taxon>Geodia</taxon>
    </lineage>
</organism>
<evidence type="ECO:0000313" key="1">
    <source>
        <dbReference type="EMBL" id="CAI7989392.1"/>
    </source>
</evidence>
<name>A0AA35W027_GEOBA</name>
<accession>A0AA35W027</accession>
<reference evidence="1" key="1">
    <citation type="submission" date="2023-03" db="EMBL/GenBank/DDBJ databases">
        <authorList>
            <person name="Steffen K."/>
            <person name="Cardenas P."/>
        </authorList>
    </citation>
    <scope>NUCLEOTIDE SEQUENCE</scope>
</reference>
<dbReference type="InterPro" id="IPR021889">
    <property type="entry name" value="DUF3500"/>
</dbReference>
<gene>
    <name evidence="1" type="ORF">GBAR_LOCUS197</name>
</gene>
<sequence length="315" mass="35745">MSDAASAWMDSLDSEQRSKATFHYMDGERIFWYYPPLNRHGLPLRDMDGNQRNLALSLLATGLTDETNRQANLIIEHEEVLGPLEAESGHVTWPRDPELYYWTVFGDPTGSDPWGWRAEGHHLSVHYSVWGDQILAVTPFFLGANPAEVRKGPKLGQRILGQREDLAIELMASLDAGQRGKAIIHDNAPWDILGYNSSKQAIHNDEGLAARDLNGTQKEMLMTLISEYVGGVPEPVAADRMARIRDTGLDDYRLVWAGALDRSRDHYYRIHGGQFIVEFDNIQNGANHIHSVWRDVENDFAQDVLRDHHLLYHIL</sequence>
<dbReference type="Proteomes" id="UP001174909">
    <property type="component" value="Unassembled WGS sequence"/>
</dbReference>
<dbReference type="PANTHER" id="PTHR37489">
    <property type="entry name" value="DUF3500 DOMAIN-CONTAINING PROTEIN"/>
    <property type="match status" value="1"/>
</dbReference>
<evidence type="ECO:0000313" key="2">
    <source>
        <dbReference type="Proteomes" id="UP001174909"/>
    </source>
</evidence>
<protein>
    <recommendedName>
        <fullName evidence="3">DUF3500 domain-containing protein</fullName>
    </recommendedName>
</protein>